<reference evidence="1 2" key="1">
    <citation type="submission" date="2023-03" db="EMBL/GenBank/DDBJ databases">
        <title>High recombination rates correlate with genetic variation in Cardiocondyla obscurior ants.</title>
        <authorList>
            <person name="Errbii M."/>
        </authorList>
    </citation>
    <scope>NUCLEOTIDE SEQUENCE [LARGE SCALE GENOMIC DNA]</scope>
    <source>
        <strain evidence="1">Alpha-2009</strain>
        <tissue evidence="1">Whole body</tissue>
    </source>
</reference>
<organism evidence="1 2">
    <name type="scientific">Cardiocondyla obscurior</name>
    <dbReference type="NCBI Taxonomy" id="286306"/>
    <lineage>
        <taxon>Eukaryota</taxon>
        <taxon>Metazoa</taxon>
        <taxon>Ecdysozoa</taxon>
        <taxon>Arthropoda</taxon>
        <taxon>Hexapoda</taxon>
        <taxon>Insecta</taxon>
        <taxon>Pterygota</taxon>
        <taxon>Neoptera</taxon>
        <taxon>Endopterygota</taxon>
        <taxon>Hymenoptera</taxon>
        <taxon>Apocrita</taxon>
        <taxon>Aculeata</taxon>
        <taxon>Formicoidea</taxon>
        <taxon>Formicidae</taxon>
        <taxon>Myrmicinae</taxon>
        <taxon>Cardiocondyla</taxon>
    </lineage>
</organism>
<proteinExistence type="predicted"/>
<keyword evidence="2" id="KW-1185">Reference proteome</keyword>
<evidence type="ECO:0000313" key="2">
    <source>
        <dbReference type="Proteomes" id="UP001430953"/>
    </source>
</evidence>
<dbReference type="AlphaFoldDB" id="A0AAW2F3W9"/>
<name>A0AAW2F3W9_9HYME</name>
<sequence length="98" mass="11171">MSTSARMYIVSFRSIHCRATIRCAAENSKGLRSTNRRGPYARKISTSNYKIKITFVYFNPLALGPVNYYASVCMYVSMCMRVYVYACTCTFANLTCKI</sequence>
<gene>
    <name evidence="1" type="ORF">PUN28_014135</name>
</gene>
<accession>A0AAW2F3W9</accession>
<dbReference type="EMBL" id="JADYXP020000015">
    <property type="protein sequence ID" value="KAL0108802.1"/>
    <property type="molecule type" value="Genomic_DNA"/>
</dbReference>
<comment type="caution">
    <text evidence="1">The sequence shown here is derived from an EMBL/GenBank/DDBJ whole genome shotgun (WGS) entry which is preliminary data.</text>
</comment>
<protein>
    <submittedName>
        <fullName evidence="1">Uncharacterized protein</fullName>
    </submittedName>
</protein>
<dbReference type="Proteomes" id="UP001430953">
    <property type="component" value="Unassembled WGS sequence"/>
</dbReference>
<evidence type="ECO:0000313" key="1">
    <source>
        <dbReference type="EMBL" id="KAL0108802.1"/>
    </source>
</evidence>